<dbReference type="Proteomes" id="UP001286313">
    <property type="component" value="Unassembled WGS sequence"/>
</dbReference>
<evidence type="ECO:0000256" key="1">
    <source>
        <dbReference type="SAM" id="MobiDB-lite"/>
    </source>
</evidence>
<keyword evidence="3" id="KW-1185">Reference proteome</keyword>
<dbReference type="EMBL" id="JAWQEG010007809">
    <property type="protein sequence ID" value="KAK3851631.1"/>
    <property type="molecule type" value="Genomic_DNA"/>
</dbReference>
<feature type="compositionally biased region" description="Basic and acidic residues" evidence="1">
    <location>
        <begin position="15"/>
        <end position="24"/>
    </location>
</feature>
<feature type="region of interest" description="Disordered" evidence="1">
    <location>
        <begin position="1"/>
        <end position="32"/>
    </location>
</feature>
<protein>
    <submittedName>
        <fullName evidence="2">Uncharacterized protein</fullName>
    </submittedName>
</protein>
<reference evidence="2" key="1">
    <citation type="submission" date="2023-10" db="EMBL/GenBank/DDBJ databases">
        <title>Genome assemblies of two species of porcelain crab, Petrolisthes cinctipes and Petrolisthes manimaculis (Anomura: Porcellanidae).</title>
        <authorList>
            <person name="Angst P."/>
        </authorList>
    </citation>
    <scope>NUCLEOTIDE SEQUENCE</scope>
    <source>
        <strain evidence="2">PB745_01</strain>
        <tissue evidence="2">Gill</tissue>
    </source>
</reference>
<sequence length="67" mass="7252">MRSVAAAVGTGTRRVRGDPREAPTRDMAATRPGYPDPARLCIAFTENVASVAPVLERLTNTWVLVDQ</sequence>
<organism evidence="2 3">
    <name type="scientific">Petrolisthes cinctipes</name>
    <name type="common">Flat porcelain crab</name>
    <dbReference type="NCBI Taxonomy" id="88211"/>
    <lineage>
        <taxon>Eukaryota</taxon>
        <taxon>Metazoa</taxon>
        <taxon>Ecdysozoa</taxon>
        <taxon>Arthropoda</taxon>
        <taxon>Crustacea</taxon>
        <taxon>Multicrustacea</taxon>
        <taxon>Malacostraca</taxon>
        <taxon>Eumalacostraca</taxon>
        <taxon>Eucarida</taxon>
        <taxon>Decapoda</taxon>
        <taxon>Pleocyemata</taxon>
        <taxon>Anomura</taxon>
        <taxon>Galatheoidea</taxon>
        <taxon>Porcellanidae</taxon>
        <taxon>Petrolisthes</taxon>
    </lineage>
</organism>
<evidence type="ECO:0000313" key="3">
    <source>
        <dbReference type="Proteomes" id="UP001286313"/>
    </source>
</evidence>
<proteinExistence type="predicted"/>
<name>A0AAE1BIY3_PETCI</name>
<accession>A0AAE1BIY3</accession>
<comment type="caution">
    <text evidence="2">The sequence shown here is derived from an EMBL/GenBank/DDBJ whole genome shotgun (WGS) entry which is preliminary data.</text>
</comment>
<dbReference type="AlphaFoldDB" id="A0AAE1BIY3"/>
<evidence type="ECO:0000313" key="2">
    <source>
        <dbReference type="EMBL" id="KAK3851631.1"/>
    </source>
</evidence>
<gene>
    <name evidence="2" type="ORF">Pcinc_041738</name>
</gene>